<gene>
    <name evidence="1" type="ORF">I2H31_09390</name>
</gene>
<accession>A0ABS0I306</accession>
<evidence type="ECO:0000313" key="1">
    <source>
        <dbReference type="EMBL" id="MBF9221318.1"/>
    </source>
</evidence>
<reference evidence="1 2" key="1">
    <citation type="submission" date="2020-11" db="EMBL/GenBank/DDBJ databases">
        <authorList>
            <person name="Kim M.K."/>
        </authorList>
    </citation>
    <scope>NUCLEOTIDE SEQUENCE [LARGE SCALE GENOMIC DNA]</scope>
    <source>
        <strain evidence="1 2">BT662</strain>
    </source>
</reference>
<keyword evidence="2" id="KW-1185">Reference proteome</keyword>
<evidence type="ECO:0000313" key="2">
    <source>
        <dbReference type="Proteomes" id="UP000618931"/>
    </source>
</evidence>
<dbReference type="Proteomes" id="UP000618931">
    <property type="component" value="Unassembled WGS sequence"/>
</dbReference>
<proteinExistence type="predicted"/>
<sequence>MPADSGRADPLGPIRANFRRINAIRQWSATVKRDLDEPGEGGEATFYYAHGRLEKVVARHYGEMGQRQVCYYLLGGQPSFVLEKLYRYNRPLYYDSAAMRAAHDTAAFAFDSSEVEEQRSYFAQGRLIRQLPRPAPGTPTAQVLQQEQNRLKTEFQTVLRSR</sequence>
<evidence type="ECO:0008006" key="3">
    <source>
        <dbReference type="Google" id="ProtNLM"/>
    </source>
</evidence>
<organism evidence="1 2">
    <name type="scientific">Hymenobacter ruricola</name>
    <dbReference type="NCBI Taxonomy" id="2791023"/>
    <lineage>
        <taxon>Bacteria</taxon>
        <taxon>Pseudomonadati</taxon>
        <taxon>Bacteroidota</taxon>
        <taxon>Cytophagia</taxon>
        <taxon>Cytophagales</taxon>
        <taxon>Hymenobacteraceae</taxon>
        <taxon>Hymenobacter</taxon>
    </lineage>
</organism>
<dbReference type="RefSeq" id="WP_196292766.1">
    <property type="nucleotide sequence ID" value="NZ_JADQDM010000003.1"/>
</dbReference>
<protein>
    <recommendedName>
        <fullName evidence="3">KTSC domain-containing protein</fullName>
    </recommendedName>
</protein>
<dbReference type="EMBL" id="JADQDM010000003">
    <property type="protein sequence ID" value="MBF9221318.1"/>
    <property type="molecule type" value="Genomic_DNA"/>
</dbReference>
<comment type="caution">
    <text evidence="1">The sequence shown here is derived from an EMBL/GenBank/DDBJ whole genome shotgun (WGS) entry which is preliminary data.</text>
</comment>
<name>A0ABS0I306_9BACT</name>